<evidence type="ECO:0000256" key="4">
    <source>
        <dbReference type="ARBA" id="ARBA00023136"/>
    </source>
</evidence>
<gene>
    <name evidence="6" type="ORF">FG486_06505</name>
</gene>
<protein>
    <submittedName>
        <fullName evidence="6">PQ-loop repeat-containing protein</fullName>
    </submittedName>
</protein>
<keyword evidence="7" id="KW-1185">Reference proteome</keyword>
<feature type="transmembrane region" description="Helical" evidence="5">
    <location>
        <begin position="64"/>
        <end position="84"/>
    </location>
</feature>
<reference evidence="6 7" key="1">
    <citation type="journal article" date="1994" name="Int. J. Syst. Bacteriol.">
        <title>Phylogenetic positions of novel aerobic, bacteriochlorophyll a-containing bacteria and description of Roseococcus thiosulfatophilus gen. nov., sp. nov., Erythromicrobium ramosum gen. nov., sp. nov., and Erythrobacter litoralis sp. nov.</title>
        <authorList>
            <person name="Yurkov V."/>
            <person name="Stackebrandt E."/>
            <person name="Holmes A."/>
            <person name="Fuerst J.A."/>
            <person name="Hugenholtz P."/>
            <person name="Golecki J."/>
            <person name="Gad'on N."/>
            <person name="Gorlenko V.M."/>
            <person name="Kompantseva E.I."/>
            <person name="Drews G."/>
        </authorList>
    </citation>
    <scope>NUCLEOTIDE SEQUENCE [LARGE SCALE GENOMIC DNA]</scope>
    <source>
        <strain evidence="6 7">KR-99</strain>
    </source>
</reference>
<proteinExistence type="predicted"/>
<comment type="caution">
    <text evidence="6">The sequence shown here is derived from an EMBL/GenBank/DDBJ whole genome shotgun (WGS) entry which is preliminary data.</text>
</comment>
<keyword evidence="2 5" id="KW-0812">Transmembrane</keyword>
<dbReference type="Proteomes" id="UP000589292">
    <property type="component" value="Unassembled WGS sequence"/>
</dbReference>
<evidence type="ECO:0000313" key="7">
    <source>
        <dbReference type="Proteomes" id="UP000589292"/>
    </source>
</evidence>
<dbReference type="AlphaFoldDB" id="A0A7V8RCL9"/>
<accession>A0A7V8RCL9</accession>
<dbReference type="Pfam" id="PF04193">
    <property type="entry name" value="PQ-loop"/>
    <property type="match status" value="1"/>
</dbReference>
<dbReference type="InterPro" id="IPR006603">
    <property type="entry name" value="PQ-loop_rpt"/>
</dbReference>
<feature type="transmembrane region" description="Helical" evidence="5">
    <location>
        <begin position="6"/>
        <end position="26"/>
    </location>
</feature>
<name>A0A7V8RCL9_9SPHN</name>
<evidence type="ECO:0000256" key="2">
    <source>
        <dbReference type="ARBA" id="ARBA00022692"/>
    </source>
</evidence>
<comment type="subcellular location">
    <subcellularLocation>
        <location evidence="1">Membrane</location>
        <topology evidence="1">Multi-pass membrane protein</topology>
    </subcellularLocation>
</comment>
<evidence type="ECO:0000256" key="1">
    <source>
        <dbReference type="ARBA" id="ARBA00004141"/>
    </source>
</evidence>
<dbReference type="GO" id="GO:0016020">
    <property type="term" value="C:membrane"/>
    <property type="evidence" value="ECO:0007669"/>
    <property type="project" value="UniProtKB-SubCell"/>
</dbReference>
<evidence type="ECO:0000313" key="6">
    <source>
        <dbReference type="EMBL" id="MBA1373984.1"/>
    </source>
</evidence>
<sequence length="100" mass="10807">MTLDWISVVGTVGACASVASFTPQAWKIIRERSTEGLSLGMFALTSLAFLAWTTFGLLKGEWALIIPNAICLCFALFILGMIALPKRKTGEVAERLDPTS</sequence>
<dbReference type="Gene3D" id="1.20.1280.290">
    <property type="match status" value="1"/>
</dbReference>
<evidence type="ECO:0000256" key="3">
    <source>
        <dbReference type="ARBA" id="ARBA00022989"/>
    </source>
</evidence>
<evidence type="ECO:0000256" key="5">
    <source>
        <dbReference type="SAM" id="Phobius"/>
    </source>
</evidence>
<dbReference type="RefSeq" id="WP_181266981.1">
    <property type="nucleotide sequence ID" value="NZ_BAAAGB010000001.1"/>
</dbReference>
<keyword evidence="3 5" id="KW-1133">Transmembrane helix</keyword>
<dbReference type="EMBL" id="VDES01000002">
    <property type="protein sequence ID" value="MBA1373984.1"/>
    <property type="molecule type" value="Genomic_DNA"/>
</dbReference>
<dbReference type="SMART" id="SM00679">
    <property type="entry name" value="CTNS"/>
    <property type="match status" value="1"/>
</dbReference>
<organism evidence="6 7">
    <name type="scientific">Sphingomonas ursincola</name>
    <dbReference type="NCBI Taxonomy" id="56361"/>
    <lineage>
        <taxon>Bacteria</taxon>
        <taxon>Pseudomonadati</taxon>
        <taxon>Pseudomonadota</taxon>
        <taxon>Alphaproteobacteria</taxon>
        <taxon>Sphingomonadales</taxon>
        <taxon>Sphingomonadaceae</taxon>
        <taxon>Sphingomonas</taxon>
    </lineage>
</organism>
<feature type="transmembrane region" description="Helical" evidence="5">
    <location>
        <begin position="38"/>
        <end position="58"/>
    </location>
</feature>
<keyword evidence="4 5" id="KW-0472">Membrane</keyword>